<dbReference type="PANTHER" id="PTHR30006:SF15">
    <property type="entry name" value="IRON-UTILIZATION PERIPLASMIC PROTEIN"/>
    <property type="match status" value="1"/>
</dbReference>
<dbReference type="InterPro" id="IPR026045">
    <property type="entry name" value="Ferric-bd"/>
</dbReference>
<keyword evidence="4" id="KW-0479">Metal-binding</keyword>
<keyword evidence="2" id="KW-0813">Transport</keyword>
<dbReference type="Pfam" id="PF13416">
    <property type="entry name" value="SBP_bac_8"/>
    <property type="match status" value="1"/>
</dbReference>
<comment type="caution">
    <text evidence="9">The sequence shown here is derived from an EMBL/GenBank/DDBJ whole genome shotgun (WGS) entry which is preliminary data.</text>
</comment>
<name>A0ABU8LH04_9MICO</name>
<protein>
    <submittedName>
        <fullName evidence="9">Iron ABC transporter substrate-binding protein</fullName>
    </submittedName>
</protein>
<dbReference type="PROSITE" id="PS51257">
    <property type="entry name" value="PROKAR_LIPOPROTEIN"/>
    <property type="match status" value="1"/>
</dbReference>
<keyword evidence="7" id="KW-0406">Ion transport</keyword>
<dbReference type="PROSITE" id="PS01037">
    <property type="entry name" value="SBP_BACTERIAL_1"/>
    <property type="match status" value="1"/>
</dbReference>
<evidence type="ECO:0000256" key="6">
    <source>
        <dbReference type="ARBA" id="ARBA00023004"/>
    </source>
</evidence>
<reference evidence="9 10" key="1">
    <citation type="submission" date="2024-02" db="EMBL/GenBank/DDBJ databases">
        <authorList>
            <person name="Saticioglu I.B."/>
        </authorList>
    </citation>
    <scope>NUCLEOTIDE SEQUENCE [LARGE SCALE GENOMIC DNA]</scope>
    <source>
        <strain evidence="9 10">Mu-43</strain>
    </source>
</reference>
<evidence type="ECO:0000256" key="1">
    <source>
        <dbReference type="ARBA" id="ARBA00008520"/>
    </source>
</evidence>
<gene>
    <name evidence="9" type="ORF">WDU93_02795</name>
</gene>
<keyword evidence="6" id="KW-0408">Iron</keyword>
<dbReference type="RefSeq" id="WP_337317155.1">
    <property type="nucleotide sequence ID" value="NZ_JBBDGN010000001.1"/>
</dbReference>
<evidence type="ECO:0000256" key="5">
    <source>
        <dbReference type="ARBA" id="ARBA00022729"/>
    </source>
</evidence>
<dbReference type="PIRSF" id="PIRSF002825">
    <property type="entry name" value="CfbpA"/>
    <property type="match status" value="1"/>
</dbReference>
<keyword evidence="3" id="KW-0410">Iron transport</keyword>
<organism evidence="9 10">
    <name type="scientific">Microbacterium istanbulense</name>
    <dbReference type="NCBI Taxonomy" id="3122049"/>
    <lineage>
        <taxon>Bacteria</taxon>
        <taxon>Bacillati</taxon>
        <taxon>Actinomycetota</taxon>
        <taxon>Actinomycetes</taxon>
        <taxon>Micrococcales</taxon>
        <taxon>Microbacteriaceae</taxon>
        <taxon>Microbacterium</taxon>
    </lineage>
</organism>
<dbReference type="CDD" id="cd13543">
    <property type="entry name" value="PBP2_Fbp"/>
    <property type="match status" value="1"/>
</dbReference>
<evidence type="ECO:0000256" key="8">
    <source>
        <dbReference type="SAM" id="SignalP"/>
    </source>
</evidence>
<evidence type="ECO:0000313" key="10">
    <source>
        <dbReference type="Proteomes" id="UP001366085"/>
    </source>
</evidence>
<evidence type="ECO:0000256" key="3">
    <source>
        <dbReference type="ARBA" id="ARBA00022496"/>
    </source>
</evidence>
<dbReference type="SUPFAM" id="SSF53850">
    <property type="entry name" value="Periplasmic binding protein-like II"/>
    <property type="match status" value="1"/>
</dbReference>
<keyword evidence="5 8" id="KW-0732">Signal</keyword>
<evidence type="ECO:0000313" key="9">
    <source>
        <dbReference type="EMBL" id="MEJ1090609.1"/>
    </source>
</evidence>
<feature type="signal peptide" evidence="8">
    <location>
        <begin position="1"/>
        <end position="23"/>
    </location>
</feature>
<evidence type="ECO:0000256" key="2">
    <source>
        <dbReference type="ARBA" id="ARBA00022448"/>
    </source>
</evidence>
<dbReference type="InterPro" id="IPR006059">
    <property type="entry name" value="SBP"/>
</dbReference>
<dbReference type="InterPro" id="IPR006061">
    <property type="entry name" value="SBP_1_CS"/>
</dbReference>
<feature type="chain" id="PRO_5045569628" evidence="8">
    <location>
        <begin position="24"/>
        <end position="346"/>
    </location>
</feature>
<sequence>MPRRLHRRLSALALSVVATVALSACSSASPGGAGDEDADALVIYNAQHEKLTEEWADAFTEETGIAVVLRNGGDSELGNQLVAEGDASTADVFLTENSPAMSLVENAGLLAPVDSATLQTVPEAYRPASGDWTGIAARSTVLVYNPSLIDEADLPASLMDLQDPEWKGRWGAAPSGADFQAIISAMLQTQGSEATATWLDAMDANAEIYNNNIATMKAVNAGDVPVGVIYHYYWYRDQDGTKENSGNTELHYFGNQDPGAFVSVSGGAVLKNAAHPEEAQKFLAFLTGTEGQRILGEGYSFEYPVASDVPANPALPALDTLDAPAIDPSTLNGPDVIQLMIDAGLL</sequence>
<evidence type="ECO:0000256" key="4">
    <source>
        <dbReference type="ARBA" id="ARBA00022723"/>
    </source>
</evidence>
<evidence type="ECO:0000256" key="7">
    <source>
        <dbReference type="ARBA" id="ARBA00023065"/>
    </source>
</evidence>
<keyword evidence="10" id="KW-1185">Reference proteome</keyword>
<accession>A0ABU8LH04</accession>
<dbReference type="PANTHER" id="PTHR30006">
    <property type="entry name" value="THIAMINE-BINDING PERIPLASMIC PROTEIN-RELATED"/>
    <property type="match status" value="1"/>
</dbReference>
<dbReference type="EMBL" id="JBBDGN010000001">
    <property type="protein sequence ID" value="MEJ1090609.1"/>
    <property type="molecule type" value="Genomic_DNA"/>
</dbReference>
<proteinExistence type="inferred from homology"/>
<comment type="similarity">
    <text evidence="1">Belongs to the bacterial solute-binding protein 1 family.</text>
</comment>
<dbReference type="Proteomes" id="UP001366085">
    <property type="component" value="Unassembled WGS sequence"/>
</dbReference>
<dbReference type="Gene3D" id="3.40.190.10">
    <property type="entry name" value="Periplasmic binding protein-like II"/>
    <property type="match status" value="2"/>
</dbReference>